<reference evidence="13 14" key="1">
    <citation type="submission" date="2015-11" db="EMBL/GenBank/DDBJ databases">
        <title>Sequence of Pedobacter ginsenosidimutans.</title>
        <authorList>
            <person name="Carson E."/>
            <person name="Keyser V."/>
            <person name="Newman J."/>
            <person name="Miller J."/>
        </authorList>
    </citation>
    <scope>NUCLEOTIDE SEQUENCE [LARGE SCALE GENOMIC DNA]</scope>
    <source>
        <strain evidence="13 14">KACC 14530</strain>
    </source>
</reference>
<keyword evidence="7" id="KW-0915">Sodium</keyword>
<accession>A0A0T5VL69</accession>
<feature type="transmembrane region" description="Helical" evidence="12">
    <location>
        <begin position="179"/>
        <end position="196"/>
    </location>
</feature>
<name>A0A0T5VL69_9SPHI</name>
<keyword evidence="10" id="KW-0739">Sodium transport</keyword>
<protein>
    <submittedName>
        <fullName evidence="13">Sodium:solute symporter</fullName>
    </submittedName>
</protein>
<sequence>MSNIDWAVLIFTLLAVVTYGVFIGRGQKSNASYLKADNKMPWYIVLLGIMATQASAITFLSAPGQAYTDGMRFVQYYFGLPLAMIVICITFIPIFQRLNVYTAYEYLENRFDKKTRVLTSLLFLFSRGLSTGISIYAPSIILSSVLNWNIYLTNILTGGILLIYTYVGGAKAIAHTQKLQFLIILGTMAFAGYLLVQNMPNGIGFKDALYLAGKSGKLNVITTEFDWKDKYNIWSGLIGGFFLALSYFGTDQSQVGRYITAKDNTNAKMGLLLNGLVKIPMQFAILLIGALLFAFFSLKPAPIYFNERSYQYLKETQPQQAAAFEKEHNALAQKFNHQSKNILVEKEKQLPSLNSSIENFKSTQKQVKELHSRVEEAINKSNYNAEKTDTNYIFLYFVKNTLPVGMIGLLFAVIFLASWGSISAALNSLAACSLKDVHLIFGKKEVDDETELKYSRLHTLAWGIFSIAVAMFATQMGSLIEAVNVLGSLFYGPILGIFLVAFYFKKINGPIVFIAAILSEIAVVAVYEFDIVSFLWLNVIGAAAVIMFSVIGLLFSNPKTAVDR</sequence>
<evidence type="ECO:0000256" key="1">
    <source>
        <dbReference type="ARBA" id="ARBA00004651"/>
    </source>
</evidence>
<evidence type="ECO:0000256" key="4">
    <source>
        <dbReference type="ARBA" id="ARBA00022475"/>
    </source>
</evidence>
<dbReference type="STRING" id="687842.ASU31_18820"/>
<evidence type="ECO:0000256" key="5">
    <source>
        <dbReference type="ARBA" id="ARBA00022692"/>
    </source>
</evidence>
<gene>
    <name evidence="13" type="ORF">ASU31_18820</name>
</gene>
<keyword evidence="8" id="KW-0406">Ion transport</keyword>
<feature type="transmembrane region" description="Helical" evidence="12">
    <location>
        <begin position="511"/>
        <end position="529"/>
    </location>
</feature>
<dbReference type="GO" id="GO:0015293">
    <property type="term" value="F:symporter activity"/>
    <property type="evidence" value="ECO:0007669"/>
    <property type="project" value="TreeGrafter"/>
</dbReference>
<dbReference type="RefSeq" id="WP_057933821.1">
    <property type="nucleotide sequence ID" value="NZ_LMZQ01000016.1"/>
</dbReference>
<evidence type="ECO:0000256" key="2">
    <source>
        <dbReference type="ARBA" id="ARBA00006434"/>
    </source>
</evidence>
<comment type="caution">
    <text evidence="13">The sequence shown here is derived from an EMBL/GenBank/DDBJ whole genome shotgun (WGS) entry which is preliminary data.</text>
</comment>
<dbReference type="InterPro" id="IPR038377">
    <property type="entry name" value="Na/Glc_symporter_sf"/>
</dbReference>
<dbReference type="CDD" id="cd11494">
    <property type="entry name" value="SLC5sbd_NIS-like_u2"/>
    <property type="match status" value="1"/>
</dbReference>
<keyword evidence="4" id="KW-1003">Cell membrane</keyword>
<keyword evidence="5 12" id="KW-0812">Transmembrane</keyword>
<feature type="transmembrane region" description="Helical" evidence="12">
    <location>
        <begin position="6"/>
        <end position="22"/>
    </location>
</feature>
<comment type="similarity">
    <text evidence="2 11">Belongs to the sodium:solute symporter (SSF) (TC 2.A.21) family.</text>
</comment>
<evidence type="ECO:0000256" key="12">
    <source>
        <dbReference type="SAM" id="Phobius"/>
    </source>
</evidence>
<feature type="transmembrane region" description="Helical" evidence="12">
    <location>
        <begin position="42"/>
        <end position="62"/>
    </location>
</feature>
<evidence type="ECO:0000256" key="7">
    <source>
        <dbReference type="ARBA" id="ARBA00023053"/>
    </source>
</evidence>
<evidence type="ECO:0000256" key="6">
    <source>
        <dbReference type="ARBA" id="ARBA00022989"/>
    </source>
</evidence>
<feature type="transmembrane region" description="Helical" evidence="12">
    <location>
        <begin position="404"/>
        <end position="426"/>
    </location>
</feature>
<feature type="transmembrane region" description="Helical" evidence="12">
    <location>
        <begin position="74"/>
        <end position="95"/>
    </location>
</feature>
<dbReference type="PANTHER" id="PTHR42985:SF40">
    <property type="entry name" value="LD47995P-RELATED"/>
    <property type="match status" value="1"/>
</dbReference>
<evidence type="ECO:0000256" key="11">
    <source>
        <dbReference type="RuleBase" id="RU362091"/>
    </source>
</evidence>
<evidence type="ECO:0000313" key="13">
    <source>
        <dbReference type="EMBL" id="KRT14599.1"/>
    </source>
</evidence>
<comment type="subcellular location">
    <subcellularLocation>
        <location evidence="1">Cell membrane</location>
        <topology evidence="1">Multi-pass membrane protein</topology>
    </subcellularLocation>
</comment>
<dbReference type="EMBL" id="LMZQ01000016">
    <property type="protein sequence ID" value="KRT14599.1"/>
    <property type="molecule type" value="Genomic_DNA"/>
</dbReference>
<dbReference type="AlphaFoldDB" id="A0A0T5VL69"/>
<feature type="transmembrane region" description="Helical" evidence="12">
    <location>
        <begin position="535"/>
        <end position="555"/>
    </location>
</feature>
<dbReference type="PANTHER" id="PTHR42985">
    <property type="entry name" value="SODIUM-COUPLED MONOCARBOXYLATE TRANSPORTER"/>
    <property type="match status" value="1"/>
</dbReference>
<dbReference type="Gene3D" id="1.20.1730.10">
    <property type="entry name" value="Sodium/glucose cotransporter"/>
    <property type="match status" value="1"/>
</dbReference>
<feature type="transmembrane region" description="Helical" evidence="12">
    <location>
        <begin position="486"/>
        <end position="504"/>
    </location>
</feature>
<dbReference type="PROSITE" id="PS50283">
    <property type="entry name" value="NA_SOLUT_SYMP_3"/>
    <property type="match status" value="1"/>
</dbReference>
<dbReference type="InterPro" id="IPR001734">
    <property type="entry name" value="Na/solute_symporter"/>
</dbReference>
<keyword evidence="6 12" id="KW-1133">Transmembrane helix</keyword>
<evidence type="ECO:0000256" key="3">
    <source>
        <dbReference type="ARBA" id="ARBA00022448"/>
    </source>
</evidence>
<dbReference type="Proteomes" id="UP000051950">
    <property type="component" value="Unassembled WGS sequence"/>
</dbReference>
<feature type="transmembrane region" description="Helical" evidence="12">
    <location>
        <begin position="231"/>
        <end position="250"/>
    </location>
</feature>
<evidence type="ECO:0000313" key="14">
    <source>
        <dbReference type="Proteomes" id="UP000051950"/>
    </source>
</evidence>
<keyword evidence="14" id="KW-1185">Reference proteome</keyword>
<proteinExistence type="inferred from homology"/>
<feature type="transmembrane region" description="Helical" evidence="12">
    <location>
        <begin position="148"/>
        <end position="167"/>
    </location>
</feature>
<keyword evidence="9 12" id="KW-0472">Membrane</keyword>
<dbReference type="GO" id="GO:0006814">
    <property type="term" value="P:sodium ion transport"/>
    <property type="evidence" value="ECO:0007669"/>
    <property type="project" value="UniProtKB-KW"/>
</dbReference>
<evidence type="ECO:0000256" key="8">
    <source>
        <dbReference type="ARBA" id="ARBA00023065"/>
    </source>
</evidence>
<dbReference type="Pfam" id="PF00474">
    <property type="entry name" value="SSF"/>
    <property type="match status" value="2"/>
</dbReference>
<dbReference type="GO" id="GO:0005886">
    <property type="term" value="C:plasma membrane"/>
    <property type="evidence" value="ECO:0007669"/>
    <property type="project" value="UniProtKB-SubCell"/>
</dbReference>
<evidence type="ECO:0000256" key="9">
    <source>
        <dbReference type="ARBA" id="ARBA00023136"/>
    </source>
</evidence>
<keyword evidence="3" id="KW-0813">Transport</keyword>
<feature type="transmembrane region" description="Helical" evidence="12">
    <location>
        <begin position="116"/>
        <end position="136"/>
    </location>
</feature>
<organism evidence="13 14">
    <name type="scientific">Pedobacter ginsenosidimutans</name>
    <dbReference type="NCBI Taxonomy" id="687842"/>
    <lineage>
        <taxon>Bacteria</taxon>
        <taxon>Pseudomonadati</taxon>
        <taxon>Bacteroidota</taxon>
        <taxon>Sphingobacteriia</taxon>
        <taxon>Sphingobacteriales</taxon>
        <taxon>Sphingobacteriaceae</taxon>
        <taxon>Pedobacter</taxon>
    </lineage>
</organism>
<feature type="transmembrane region" description="Helical" evidence="12">
    <location>
        <begin position="460"/>
        <end position="480"/>
    </location>
</feature>
<evidence type="ECO:0000256" key="10">
    <source>
        <dbReference type="ARBA" id="ARBA00023201"/>
    </source>
</evidence>
<dbReference type="InterPro" id="IPR051163">
    <property type="entry name" value="Sodium:Solute_Symporter_SSF"/>
</dbReference>
<feature type="transmembrane region" description="Helical" evidence="12">
    <location>
        <begin position="271"/>
        <end position="296"/>
    </location>
</feature>
<dbReference type="OrthoDB" id="9803597at2"/>